<dbReference type="HOGENOM" id="CLU_1037258_0_0_10"/>
<sequence precursor="true">MRLLLLAGFLGIIAFSGRIFGQYDKVYYIDTMFETDNYKVEIDNIVAVAKELKFRMNITNKTNDWILYIPEQGKFEVDGKQLNFKEETFLIAPYDSKKRILKSLGDGLNAARSFSFICDGFYKVQLKDPLKAPEFKLPASLNEFTVGDFKLTLINSSKTSAKTEVKYSVVYNGDGLGFISPAKISTRMPDGNVYITAKSKADPFAVKKGETETFTASWNKMEGGSKNDMQMVEMWVLFVGVFQESTQTKLNKTIVPLRWNEALTLGKK</sequence>
<reference evidence="1 2" key="1">
    <citation type="journal article" date="2011" name="Stand. Genomic Sci.">
        <title>Complete genome sequence of the gliding freshwater bacterium Fluviicola taffensis type strain (RW262).</title>
        <authorList>
            <person name="Woyke T."/>
            <person name="Chertkov O."/>
            <person name="Lapidus A."/>
            <person name="Nolan M."/>
            <person name="Lucas S."/>
            <person name="Del Rio T.G."/>
            <person name="Tice H."/>
            <person name="Cheng J.F."/>
            <person name="Tapia R."/>
            <person name="Han C."/>
            <person name="Goodwin L."/>
            <person name="Pitluck S."/>
            <person name="Liolios K."/>
            <person name="Pagani I."/>
            <person name="Ivanova N."/>
            <person name="Huntemann M."/>
            <person name="Mavromatis K."/>
            <person name="Mikhailova N."/>
            <person name="Pati A."/>
            <person name="Chen A."/>
            <person name="Palaniappan K."/>
            <person name="Land M."/>
            <person name="Hauser L."/>
            <person name="Brambilla E.M."/>
            <person name="Rohde M."/>
            <person name="Mwirichia R."/>
            <person name="Sikorski J."/>
            <person name="Tindall B.J."/>
            <person name="Goker M."/>
            <person name="Bristow J."/>
            <person name="Eisen J.A."/>
            <person name="Markowitz V."/>
            <person name="Hugenholtz P."/>
            <person name="Klenk H.P."/>
            <person name="Kyrpides N.C."/>
        </authorList>
    </citation>
    <scope>NUCLEOTIDE SEQUENCE [LARGE SCALE GENOMIC DNA]</scope>
    <source>
        <strain evidence="2">DSM 16823 / RW262 / RW262</strain>
    </source>
</reference>
<name>F2IAH3_FLUTR</name>
<organism evidence="1 2">
    <name type="scientific">Fluviicola taffensis (strain DSM 16823 / NCIMB 13979 / RW262)</name>
    <dbReference type="NCBI Taxonomy" id="755732"/>
    <lineage>
        <taxon>Bacteria</taxon>
        <taxon>Pseudomonadati</taxon>
        <taxon>Bacteroidota</taxon>
        <taxon>Flavobacteriia</taxon>
        <taxon>Flavobacteriales</taxon>
        <taxon>Crocinitomicaceae</taxon>
        <taxon>Fluviicola</taxon>
    </lineage>
</organism>
<dbReference type="KEGG" id="fte:Fluta_1112"/>
<proteinExistence type="predicted"/>
<protein>
    <submittedName>
        <fullName evidence="1">Uncharacterized protein</fullName>
    </submittedName>
</protein>
<reference evidence="2" key="2">
    <citation type="submission" date="2011-02" db="EMBL/GenBank/DDBJ databases">
        <title>The complete genome of Fluviicola taffensis DSM 16823.</title>
        <authorList>
            <consortium name="US DOE Joint Genome Institute (JGI-PGF)"/>
            <person name="Lucas S."/>
            <person name="Copeland A."/>
            <person name="Lapidus A."/>
            <person name="Bruce D."/>
            <person name="Goodwin L."/>
            <person name="Pitluck S."/>
            <person name="Kyrpides N."/>
            <person name="Mavromatis K."/>
            <person name="Ivanova N."/>
            <person name="Mikhailova N."/>
            <person name="Pagani I."/>
            <person name="Chertkov O."/>
            <person name="Detter J.C."/>
            <person name="Han C."/>
            <person name="Tapia R."/>
            <person name="Land M."/>
            <person name="Hauser L."/>
            <person name="Markowitz V."/>
            <person name="Cheng J.-F."/>
            <person name="Hugenholtz P."/>
            <person name="Woyke T."/>
            <person name="Wu D."/>
            <person name="Tindall B."/>
            <person name="Pomrenke H.G."/>
            <person name="Brambilla E."/>
            <person name="Klenk H.-P."/>
            <person name="Eisen J.A."/>
        </authorList>
    </citation>
    <scope>NUCLEOTIDE SEQUENCE [LARGE SCALE GENOMIC DNA]</scope>
    <source>
        <strain evidence="2">DSM 16823 / RW262 / RW262</strain>
    </source>
</reference>
<dbReference type="eggNOG" id="ENOG5032S2Q">
    <property type="taxonomic scope" value="Bacteria"/>
</dbReference>
<dbReference type="EMBL" id="CP002542">
    <property type="protein sequence ID" value="AEA43109.1"/>
    <property type="molecule type" value="Genomic_DNA"/>
</dbReference>
<evidence type="ECO:0000313" key="2">
    <source>
        <dbReference type="Proteomes" id="UP000007463"/>
    </source>
</evidence>
<dbReference type="Proteomes" id="UP000007463">
    <property type="component" value="Chromosome"/>
</dbReference>
<evidence type="ECO:0000313" key="1">
    <source>
        <dbReference type="EMBL" id="AEA43109.1"/>
    </source>
</evidence>
<accession>F2IAH3</accession>
<dbReference type="OrthoDB" id="931326at2"/>
<dbReference type="RefSeq" id="WP_013685881.1">
    <property type="nucleotide sequence ID" value="NC_015321.1"/>
</dbReference>
<gene>
    <name evidence="1" type="ordered locus">Fluta_1112</name>
</gene>
<dbReference type="AlphaFoldDB" id="F2IAH3"/>
<keyword evidence="2" id="KW-1185">Reference proteome</keyword>